<feature type="transmembrane region" description="Helical" evidence="2">
    <location>
        <begin position="201"/>
        <end position="222"/>
    </location>
</feature>
<evidence type="ECO:0000313" key="4">
    <source>
        <dbReference type="Proteomes" id="UP000092154"/>
    </source>
</evidence>
<feature type="transmembrane region" description="Helical" evidence="2">
    <location>
        <begin position="329"/>
        <end position="353"/>
    </location>
</feature>
<proteinExistence type="predicted"/>
<accession>A0A1B7MWD6</accession>
<sequence>MWWDLKGTEENKSVVGSIEGEALCFCPQRSCHSLEHDHEADDNLGLALGSVSADWGFHHFIVHHRSQPCLFFQQLPPKFSLSILVQDFHEHSLRLYRYLMTSLDLHHKLFTSESDEHVSTLKPMNRILSLTTVQEPSSPTTALTFNSPAYLDLLSRQPLHPDGPRHWDLGLDLTGDPATAAECKSLEDHTTKAKLRRLQTICMVFEVVLGTWSIYCTVRYFLAFNTTSISSVRTLALVLFVTSAIAVVGVVVALFVPLLPEDVFVRASPHARMTLRGCYIVLITATAIVNLVFVLLWRPTDRCTWDMDVSWSTSPTIHSTSSQCHNTSLAAWTITAFLRVIVTLIIVLVYLYFLRVYFATKHPSKCTRQMYYPPSMALDDEADSPISSPSTSMTHFNFPRSKTAFERSRSSFTLALTNSSTTLTPTLSLSSQSHSHSSMRANKSHDPMAPSARHSLPICPNWTSFPAVEADPPADQRPHGRSKPPRTLRGKGRVSSEYILRDPDVTVAWEESTEVHTVVPGVSRVVSRTVDNILSVTEHHDECLTAGCRTCSTAGLDRVTQLGDCSPVDSYGYGASEPAYPYLDVYNPSIDRRQNLASAANMAQPPRLSVTFIPDTGDTVEYAMTVEDDDMVEDDLIPIMGGFVRRMATIESFGSREATTSMTRSRLSRYSETPASLNSSLRFATCTPSIASAVSKNDSLGTAYFSVSSGAESADVTAVNERGELEAKTTRITSPPSYDRYYYTRD</sequence>
<keyword evidence="2" id="KW-1133">Transmembrane helix</keyword>
<feature type="transmembrane region" description="Helical" evidence="2">
    <location>
        <begin position="277"/>
        <end position="297"/>
    </location>
</feature>
<protein>
    <submittedName>
        <fullName evidence="3">Uncharacterized protein</fullName>
    </submittedName>
</protein>
<evidence type="ECO:0000313" key="3">
    <source>
        <dbReference type="EMBL" id="OAX36922.1"/>
    </source>
</evidence>
<keyword evidence="2" id="KW-0812">Transmembrane</keyword>
<dbReference type="InParanoid" id="A0A1B7MWD6"/>
<feature type="region of interest" description="Disordered" evidence="1">
    <location>
        <begin position="467"/>
        <end position="491"/>
    </location>
</feature>
<evidence type="ECO:0000256" key="1">
    <source>
        <dbReference type="SAM" id="MobiDB-lite"/>
    </source>
</evidence>
<organism evidence="3 4">
    <name type="scientific">Rhizopogon vinicolor AM-OR11-026</name>
    <dbReference type="NCBI Taxonomy" id="1314800"/>
    <lineage>
        <taxon>Eukaryota</taxon>
        <taxon>Fungi</taxon>
        <taxon>Dikarya</taxon>
        <taxon>Basidiomycota</taxon>
        <taxon>Agaricomycotina</taxon>
        <taxon>Agaricomycetes</taxon>
        <taxon>Agaricomycetidae</taxon>
        <taxon>Boletales</taxon>
        <taxon>Suillineae</taxon>
        <taxon>Rhizopogonaceae</taxon>
        <taxon>Rhizopogon</taxon>
    </lineage>
</organism>
<feature type="compositionally biased region" description="Basic residues" evidence="1">
    <location>
        <begin position="479"/>
        <end position="491"/>
    </location>
</feature>
<dbReference type="OrthoDB" id="3222669at2759"/>
<reference evidence="3 4" key="1">
    <citation type="submission" date="2016-06" db="EMBL/GenBank/DDBJ databases">
        <title>Comparative genomics of the ectomycorrhizal sister species Rhizopogon vinicolor and Rhizopogon vesiculosus (Basidiomycota: Boletales) reveals a divergence of the mating type B locus.</title>
        <authorList>
            <consortium name="DOE Joint Genome Institute"/>
            <person name="Mujic A.B."/>
            <person name="Kuo A."/>
            <person name="Tritt A."/>
            <person name="Lipzen A."/>
            <person name="Chen C."/>
            <person name="Johnson J."/>
            <person name="Sharma A."/>
            <person name="Barry K."/>
            <person name="Grigoriev I.V."/>
            <person name="Spatafora J.W."/>
        </authorList>
    </citation>
    <scope>NUCLEOTIDE SEQUENCE [LARGE SCALE GENOMIC DNA]</scope>
    <source>
        <strain evidence="3 4">AM-OR11-026</strain>
    </source>
</reference>
<keyword evidence="2" id="KW-0472">Membrane</keyword>
<feature type="region of interest" description="Disordered" evidence="1">
    <location>
        <begin position="425"/>
        <end position="453"/>
    </location>
</feature>
<feature type="transmembrane region" description="Helical" evidence="2">
    <location>
        <begin position="234"/>
        <end position="256"/>
    </location>
</feature>
<gene>
    <name evidence="3" type="ORF">K503DRAFT_268156</name>
</gene>
<dbReference type="EMBL" id="KV448384">
    <property type="protein sequence ID" value="OAX36922.1"/>
    <property type="molecule type" value="Genomic_DNA"/>
</dbReference>
<evidence type="ECO:0000256" key="2">
    <source>
        <dbReference type="SAM" id="Phobius"/>
    </source>
</evidence>
<dbReference type="STRING" id="1314800.A0A1B7MWD6"/>
<dbReference type="Proteomes" id="UP000092154">
    <property type="component" value="Unassembled WGS sequence"/>
</dbReference>
<feature type="compositionally biased region" description="Low complexity" evidence="1">
    <location>
        <begin position="425"/>
        <end position="438"/>
    </location>
</feature>
<name>A0A1B7MWD6_9AGAM</name>
<dbReference type="AlphaFoldDB" id="A0A1B7MWD6"/>
<keyword evidence="4" id="KW-1185">Reference proteome</keyword>